<dbReference type="InterPro" id="IPR036188">
    <property type="entry name" value="FAD/NAD-bd_sf"/>
</dbReference>
<comment type="similarity">
    <text evidence="1">Belongs to the FAD-binding monooxygenase family.</text>
</comment>
<feature type="domain" description="FAD/NAD(P)-binding" evidence="2">
    <location>
        <begin position="29"/>
        <end position="274"/>
    </location>
</feature>
<dbReference type="GO" id="GO:0016491">
    <property type="term" value="F:oxidoreductase activity"/>
    <property type="evidence" value="ECO:0007669"/>
    <property type="project" value="InterPro"/>
</dbReference>
<reference evidence="3" key="1">
    <citation type="submission" date="2020-05" db="EMBL/GenBank/DDBJ databases">
        <title>Mycena genomes resolve the evolution of fungal bioluminescence.</title>
        <authorList>
            <person name="Tsai I.J."/>
        </authorList>
    </citation>
    <scope>NUCLEOTIDE SEQUENCE</scope>
    <source>
        <strain evidence="3">CCC161011</strain>
    </source>
</reference>
<proteinExistence type="inferred from homology"/>
<evidence type="ECO:0000259" key="2">
    <source>
        <dbReference type="Pfam" id="PF07992"/>
    </source>
</evidence>
<dbReference type="Proteomes" id="UP000620124">
    <property type="component" value="Unassembled WGS sequence"/>
</dbReference>
<accession>A0A8H6X8T0</accession>
<dbReference type="InterPro" id="IPR023753">
    <property type="entry name" value="FAD/NAD-binding_dom"/>
</dbReference>
<dbReference type="OrthoDB" id="66881at2759"/>
<evidence type="ECO:0000256" key="1">
    <source>
        <dbReference type="ARBA" id="ARBA00010139"/>
    </source>
</evidence>
<keyword evidence="4" id="KW-1185">Reference proteome</keyword>
<sequence>MTAHPQGRGATDVPYKLLDQPMGTLRRCRIIIVGCGSSGICMMHRLKTFMKNLEWICYEKNEDVSGTWFENRYPGARCDVPSVSYQFSWAPSSEWTEYYSCAKEIHDYMKSTAEARLTSISSRYDLNRAHVEFWANGTGGPPISDTADFLVNATGILNAWKWPKINGLDSYQGKLVHTAQYPQDLKLDGLNVAIVGAGSTAVQVIPTIAPTVKSLTAFIRSSIWITPGFAAKYAGPNGANFAYSEEQRKEVLEDKEKSLTYRKAVETEINVRFRFAIKTSQAQTEAVAVAKEGMIRMLQGNPKLCEMLIPSFGVGCRRPTPGNGFLEALMEPHVHACLDPIQRFSTKGIVTKNGNLAETEHEFDVIICATGFDTSFRPRFPVVGRNGINLQDMWADHNQAKSYMSVSVAGMPNYLMYGGPSYPAAHGSLLPVNELIANYICTMIYKWQLEPNLKWFEPDLQAQNEFNEHRDVQLATTVWSDSCSSWFKAGRPDGKIIALHPGSRTHFLTLLKNPRMQDYHFEYEGNRFSFCGNGFTTREIEERDLAWCVSAFPYSCFLIWHSSRYLDPEDEHHRPRLQV</sequence>
<protein>
    <submittedName>
        <fullName evidence="3">FAD/NAD(P)-binding domain-containing protein</fullName>
    </submittedName>
</protein>
<evidence type="ECO:0000313" key="3">
    <source>
        <dbReference type="EMBL" id="KAF7336202.1"/>
    </source>
</evidence>
<organism evidence="3 4">
    <name type="scientific">Mycena venus</name>
    <dbReference type="NCBI Taxonomy" id="2733690"/>
    <lineage>
        <taxon>Eukaryota</taxon>
        <taxon>Fungi</taxon>
        <taxon>Dikarya</taxon>
        <taxon>Basidiomycota</taxon>
        <taxon>Agaricomycotina</taxon>
        <taxon>Agaricomycetes</taxon>
        <taxon>Agaricomycetidae</taxon>
        <taxon>Agaricales</taxon>
        <taxon>Marasmiineae</taxon>
        <taxon>Mycenaceae</taxon>
        <taxon>Mycena</taxon>
    </lineage>
</organism>
<dbReference type="InterPro" id="IPR051209">
    <property type="entry name" value="FAD-bind_Monooxygenase_sf"/>
</dbReference>
<name>A0A8H6X8T0_9AGAR</name>
<dbReference type="PANTHER" id="PTHR42877:SF7">
    <property type="entry name" value="FLAVIN-BINDING MONOOXYGENASE-RELATED"/>
    <property type="match status" value="1"/>
</dbReference>
<dbReference type="PANTHER" id="PTHR42877">
    <property type="entry name" value="L-ORNITHINE N(5)-MONOOXYGENASE-RELATED"/>
    <property type="match status" value="1"/>
</dbReference>
<dbReference type="AlphaFoldDB" id="A0A8H6X8T0"/>
<comment type="caution">
    <text evidence="3">The sequence shown here is derived from an EMBL/GenBank/DDBJ whole genome shotgun (WGS) entry which is preliminary data.</text>
</comment>
<gene>
    <name evidence="3" type="ORF">MVEN_02167900</name>
</gene>
<dbReference type="Pfam" id="PF07992">
    <property type="entry name" value="Pyr_redox_2"/>
    <property type="match status" value="1"/>
</dbReference>
<dbReference type="Gene3D" id="3.50.50.60">
    <property type="entry name" value="FAD/NAD(P)-binding domain"/>
    <property type="match status" value="2"/>
</dbReference>
<dbReference type="EMBL" id="JACAZI010000023">
    <property type="protein sequence ID" value="KAF7336202.1"/>
    <property type="molecule type" value="Genomic_DNA"/>
</dbReference>
<dbReference type="SUPFAM" id="SSF51905">
    <property type="entry name" value="FAD/NAD(P)-binding domain"/>
    <property type="match status" value="2"/>
</dbReference>
<evidence type="ECO:0000313" key="4">
    <source>
        <dbReference type="Proteomes" id="UP000620124"/>
    </source>
</evidence>